<dbReference type="InterPro" id="IPR001650">
    <property type="entry name" value="Helicase_C-like"/>
</dbReference>
<dbReference type="GO" id="GO:0043138">
    <property type="term" value="F:3'-5' DNA helicase activity"/>
    <property type="evidence" value="ECO:0007669"/>
    <property type="project" value="InterPro"/>
</dbReference>
<feature type="compositionally biased region" description="Basic and acidic residues" evidence="6">
    <location>
        <begin position="1065"/>
        <end position="1082"/>
    </location>
</feature>
<evidence type="ECO:0000256" key="1">
    <source>
        <dbReference type="ARBA" id="ARBA00009889"/>
    </source>
</evidence>
<dbReference type="Gene3D" id="3.40.50.300">
    <property type="entry name" value="P-loop containing nucleotide triphosphate hydrolases"/>
    <property type="match status" value="2"/>
</dbReference>
<dbReference type="InterPro" id="IPR039686">
    <property type="entry name" value="FANCM/Mph1-like_ID"/>
</dbReference>
<dbReference type="GO" id="GO:0000400">
    <property type="term" value="F:four-way junction DNA binding"/>
    <property type="evidence" value="ECO:0007669"/>
    <property type="project" value="TreeGrafter"/>
</dbReference>
<accession>A0AAV2TU70</accession>
<feature type="region of interest" description="Disordered" evidence="6">
    <location>
        <begin position="544"/>
        <end position="574"/>
    </location>
</feature>
<dbReference type="PANTHER" id="PTHR14025:SF20">
    <property type="entry name" value="FANCONI ANEMIA GROUP M PROTEIN"/>
    <property type="match status" value="1"/>
</dbReference>
<keyword evidence="5" id="KW-0067">ATP-binding</keyword>
<dbReference type="InterPro" id="IPR011545">
    <property type="entry name" value="DEAD/DEAH_box_helicase_dom"/>
</dbReference>
<keyword evidence="4" id="KW-0347">Helicase</keyword>
<dbReference type="Proteomes" id="UP001497525">
    <property type="component" value="Unassembled WGS sequence"/>
</dbReference>
<dbReference type="SMART" id="SM00490">
    <property type="entry name" value="HELICc"/>
    <property type="match status" value="1"/>
</dbReference>
<evidence type="ECO:0000259" key="7">
    <source>
        <dbReference type="PROSITE" id="PS51192"/>
    </source>
</evidence>
<dbReference type="PANTHER" id="PTHR14025">
    <property type="entry name" value="FANCONI ANEMIA GROUP M FANCM FAMILY MEMBER"/>
    <property type="match status" value="1"/>
</dbReference>
<dbReference type="PROSITE" id="PS51192">
    <property type="entry name" value="HELICASE_ATP_BIND_1"/>
    <property type="match status" value="1"/>
</dbReference>
<dbReference type="Pfam" id="PF00271">
    <property type="entry name" value="Helicase_C"/>
    <property type="match status" value="1"/>
</dbReference>
<evidence type="ECO:0000256" key="5">
    <source>
        <dbReference type="ARBA" id="ARBA00022840"/>
    </source>
</evidence>
<name>A0AAV2TU70_CALDB</name>
<feature type="region of interest" description="Disordered" evidence="6">
    <location>
        <begin position="1039"/>
        <end position="1101"/>
    </location>
</feature>
<feature type="region of interest" description="Disordered" evidence="6">
    <location>
        <begin position="382"/>
        <end position="415"/>
    </location>
</feature>
<proteinExistence type="inferred from homology"/>
<dbReference type="GO" id="GO:0045003">
    <property type="term" value="P:double-strand break repair via synthesis-dependent strand annealing"/>
    <property type="evidence" value="ECO:0007669"/>
    <property type="project" value="TreeGrafter"/>
</dbReference>
<dbReference type="GO" id="GO:0009378">
    <property type="term" value="F:four-way junction helicase activity"/>
    <property type="evidence" value="ECO:0007669"/>
    <property type="project" value="TreeGrafter"/>
</dbReference>
<dbReference type="GO" id="GO:0005524">
    <property type="term" value="F:ATP binding"/>
    <property type="evidence" value="ECO:0007669"/>
    <property type="project" value="UniProtKB-KW"/>
</dbReference>
<evidence type="ECO:0000313" key="10">
    <source>
        <dbReference type="Proteomes" id="UP001497525"/>
    </source>
</evidence>
<dbReference type="EMBL" id="CAXLJL010000711">
    <property type="protein sequence ID" value="CAL5140147.1"/>
    <property type="molecule type" value="Genomic_DNA"/>
</dbReference>
<feature type="compositionally biased region" description="Basic residues" evidence="6">
    <location>
        <begin position="558"/>
        <end position="568"/>
    </location>
</feature>
<reference evidence="9" key="1">
    <citation type="submission" date="2024-06" db="EMBL/GenBank/DDBJ databases">
        <authorList>
            <person name="Liu X."/>
            <person name="Lenzi L."/>
            <person name="Haldenby T S."/>
            <person name="Uol C."/>
        </authorList>
    </citation>
    <scope>NUCLEOTIDE SEQUENCE</scope>
</reference>
<keyword evidence="2" id="KW-0547">Nucleotide-binding</keyword>
<keyword evidence="3" id="KW-0378">Hydrolase</keyword>
<evidence type="ECO:0000256" key="6">
    <source>
        <dbReference type="SAM" id="MobiDB-lite"/>
    </source>
</evidence>
<evidence type="ECO:0000256" key="3">
    <source>
        <dbReference type="ARBA" id="ARBA00022801"/>
    </source>
</evidence>
<dbReference type="GO" id="GO:0016787">
    <property type="term" value="F:hydrolase activity"/>
    <property type="evidence" value="ECO:0007669"/>
    <property type="project" value="UniProtKB-KW"/>
</dbReference>
<feature type="compositionally biased region" description="Polar residues" evidence="6">
    <location>
        <begin position="402"/>
        <end position="415"/>
    </location>
</feature>
<feature type="compositionally biased region" description="Polar residues" evidence="6">
    <location>
        <begin position="707"/>
        <end position="722"/>
    </location>
</feature>
<organism evidence="9 10">
    <name type="scientific">Calicophoron daubneyi</name>
    <name type="common">Rumen fluke</name>
    <name type="synonym">Paramphistomum daubneyi</name>
    <dbReference type="NCBI Taxonomy" id="300641"/>
    <lineage>
        <taxon>Eukaryota</taxon>
        <taxon>Metazoa</taxon>
        <taxon>Spiralia</taxon>
        <taxon>Lophotrochozoa</taxon>
        <taxon>Platyhelminthes</taxon>
        <taxon>Trematoda</taxon>
        <taxon>Digenea</taxon>
        <taxon>Plagiorchiida</taxon>
        <taxon>Pronocephalata</taxon>
        <taxon>Paramphistomoidea</taxon>
        <taxon>Paramphistomidae</taxon>
        <taxon>Calicophoron</taxon>
    </lineage>
</organism>
<dbReference type="InterPro" id="IPR014001">
    <property type="entry name" value="Helicase_ATP-bd"/>
</dbReference>
<feature type="region of interest" description="Disordered" evidence="6">
    <location>
        <begin position="700"/>
        <end position="722"/>
    </location>
</feature>
<protein>
    <recommendedName>
        <fullName evidence="11">Fanconi anemia group M protein</fullName>
    </recommendedName>
</protein>
<evidence type="ECO:0008006" key="11">
    <source>
        <dbReference type="Google" id="ProtNLM"/>
    </source>
</evidence>
<dbReference type="Pfam" id="PF00270">
    <property type="entry name" value="DEAD"/>
    <property type="match status" value="1"/>
</dbReference>
<comment type="caution">
    <text evidence="9">The sequence shown here is derived from an EMBL/GenBank/DDBJ whole genome shotgun (WGS) entry which is preliminary data.</text>
</comment>
<sequence>MYNFLRWYPTGISVFIAHTRPLVAQQLAACVKLTGMSPESVIEFTGEIPRLKRKQLWTSMRAIFLTPQVLVNDIEANVCPASSVRLIVFDEAHKATGNHSYCQVLRLLTSPPYSHRQFRVVALSATPATDIQGVQTVIANLLISHLELRLETSADVTQYTQHRQVDTVVIPLGPELNRFRTQILECLRKPLERLVDYGVIRSGWNGAIPEHIPRFAVIKARQEWIAQKSASNLPQTIGFDFDVVICLLYALETLIQHGLRPLYEYLTGVVRGERKGPARSILYRVPGFDLLLSDLANRFYSTPKSQTAIDSVNLEPVSTQTPFLEGHPKLDKLKELLCEHFRAPRNSESKVMIFSQLRDSVNDIMSMLKRLRPLVRPACFMGQSSGSHRSPRLNEKLHNSESRTNSPASFPSTGISQRDQLRIMNAFRTGIFNTLVSTCVGEEGFDVGQVDLIICFDASKSPIQLMQRLGRTGRQRFGRIVILVTEGQEEKNLATSMARTSSIRKALVGDGHVKLAFYPHNPRMVPLSIQPQVEFKDLKPRVILASPTERSPKTAHESRKRKPQKSHHDRIISGQDDAIRSHADAIGLDKLTLRLIPNTPDRVLCLGDSNLKHTLQSSNSYLTSLYDLTSSRRLQCARNCLQSLLVPGTGKGPSSSTRHLVSVLRLVELHRLGLTQLSYHALGLRSVDCETDMKELVGNAAIDPNKEVQSQPTVSLPGSDSKTANIAHSYPVSSNPSDDNFDPHCCSLEYPKLTRGVVSNEYFFSAKLDTISDTAKTALKIFSSYQAESDDPITEINLRTRWQECQNSSEILRTKASANEFSTDGLENWVEGSLLEAIEPNCKLRGSSVLDSTVTKTIDETLTLCGSSLRNAETTEFLSTVTPVGAKNGLAAAFHLASSSFLTGHCDARSTPLPPKRCALSGPFSAFHLASEVGIDEALALLDQSTTHLDASSILGDSQRPSCTVRSALFIGNACPPAQDSSPLEFGIKLRLGADFDDLLQPSQADACESAVPKTSSPCNSQTGSDIFNFSSQISWSPVPVKDENDSPLQNIPNDSAFSNAADRPAAKKPDSISKMSHETSKESVVSPLVPSRQRAKNRERANYLLQTQPETDDAIHQEFIRPAHLSKQKGVENGRDFLLTQAAASDTDTESDESCTNDAYERSFIDDRSVIEMSKSGDKPDGSSMMSVYLQTIRSPQFGRPLRLAQGSNFPVSRFSHSHSSPPDNGFPGSKTANSVHSVNRKRDYIFSQIPEQDEDYELDSFCVDTVESVFDEDIDEFEGLQHPKKRHRRKCLQS</sequence>
<evidence type="ECO:0000256" key="4">
    <source>
        <dbReference type="ARBA" id="ARBA00022806"/>
    </source>
</evidence>
<dbReference type="PROSITE" id="PS51194">
    <property type="entry name" value="HELICASE_CTER"/>
    <property type="match status" value="1"/>
</dbReference>
<gene>
    <name evidence="9" type="ORF">CDAUBV1_LOCUS15327</name>
</gene>
<feature type="compositionally biased region" description="Basic and acidic residues" evidence="6">
    <location>
        <begin position="392"/>
        <end position="401"/>
    </location>
</feature>
<feature type="compositionally biased region" description="Polar residues" evidence="6">
    <location>
        <begin position="1047"/>
        <end position="1059"/>
    </location>
</feature>
<comment type="similarity">
    <text evidence="1">Belongs to the DEAD box helicase family. DEAH subfamily. FANCM sub-subfamily.</text>
</comment>
<dbReference type="Gene3D" id="1.20.1320.20">
    <property type="entry name" value="hef helicase domain"/>
    <property type="match status" value="1"/>
</dbReference>
<dbReference type="GO" id="GO:0036297">
    <property type="term" value="P:interstrand cross-link repair"/>
    <property type="evidence" value="ECO:0007669"/>
    <property type="project" value="TreeGrafter"/>
</dbReference>
<feature type="domain" description="Helicase C-terminal" evidence="8">
    <location>
        <begin position="329"/>
        <end position="521"/>
    </location>
</feature>
<evidence type="ECO:0000256" key="2">
    <source>
        <dbReference type="ARBA" id="ARBA00022741"/>
    </source>
</evidence>
<dbReference type="CDD" id="cd12091">
    <property type="entry name" value="FANCM_ID"/>
    <property type="match status" value="1"/>
</dbReference>
<evidence type="ECO:0000313" key="9">
    <source>
        <dbReference type="EMBL" id="CAL5140147.1"/>
    </source>
</evidence>
<dbReference type="SUPFAM" id="SSF52540">
    <property type="entry name" value="P-loop containing nucleoside triphosphate hydrolases"/>
    <property type="match status" value="1"/>
</dbReference>
<feature type="domain" description="Helicase ATP-binding" evidence="7">
    <location>
        <begin position="1"/>
        <end position="145"/>
    </location>
</feature>
<evidence type="ECO:0000259" key="8">
    <source>
        <dbReference type="PROSITE" id="PS51194"/>
    </source>
</evidence>
<feature type="region of interest" description="Disordered" evidence="6">
    <location>
        <begin position="1214"/>
        <end position="1236"/>
    </location>
</feature>
<dbReference type="InterPro" id="IPR027417">
    <property type="entry name" value="P-loop_NTPase"/>
</dbReference>